<protein>
    <submittedName>
        <fullName evidence="7">Tetratricopeptide repeat protein</fullName>
    </submittedName>
</protein>
<evidence type="ECO:0000259" key="6">
    <source>
        <dbReference type="PROSITE" id="PS51755"/>
    </source>
</evidence>
<comment type="similarity">
    <text evidence="1">Belongs to the AfsR/DnrI/RedD regulatory family.</text>
</comment>
<dbReference type="InterPro" id="IPR036388">
    <property type="entry name" value="WH-like_DNA-bd_sf"/>
</dbReference>
<dbReference type="SMART" id="SM01043">
    <property type="entry name" value="BTAD"/>
    <property type="match status" value="1"/>
</dbReference>
<dbReference type="InterPro" id="IPR019734">
    <property type="entry name" value="TPR_rpt"/>
</dbReference>
<dbReference type="InterPro" id="IPR016032">
    <property type="entry name" value="Sig_transdc_resp-reg_C-effctor"/>
</dbReference>
<evidence type="ECO:0000313" key="7">
    <source>
        <dbReference type="EMBL" id="MBF9130237.1"/>
    </source>
</evidence>
<sequence>MELDDGSEKLRLCLLGRVRLWRGTVELPVGPPQRRAVLGLLAPAEGQPVGRDELVDALWPTGAPRSGANVIHTHVKYLRRVLEPGRPLRMASQLLPSVGTGYRLVVDPIAIDVLQFRRLVAEARTARARADQARVWELAGEALRLWQPPLADVPVLAGHPRTAPLIAEAQFAFSWRVDAAIRLGRAEEVLGVVREWAEARPLDEQAQAHLMRCYIALGRRSDAFAVFDTARKRLVAELGADPGAVLADAHQELLESDSSAGVPCGPVERSPNAVGGSASAAMPPVVVPAQLPPDTAAFTGRVAQLRWLDELITAEKEGGPTVVALTGTAGVGKTTLAVHWGHQIAERFPDGQLYADLAGFDASADPVRPDEVVREFLDAFGVAPERVPVSPTAQIGLYRSLLARRRVLILLDNARRADQVRPLLPGSADCLVIVTSRNELSGLVASGARPLSLGLMTDVDARQMLVDRIGPERVAAEPDAVGQIIATCARLPLALAIVAARASTQPAFPLNALVGELREGSGDLAVLSDDEAAFDVRTVFSWSYRLLSTEAATLFRLIGLHPGPELSANAAAALVGLPLDRVRPLLAQLARAHLLVEHRPVRFGCHDLLRAYAAELARTVEPERVRRAVLRRILDHYLDVAAIADRLISPYRHAGSVPARLPAALDDVPAAQRAGAEQPGDAEAAFGWFSTEHPVLLALIDQAATAGLDREVCELAWYLCSYFDRRAYRHDQATVQRTALSAAGRLGDRLLEARARRELARAYLRLGLHDDARRELQQVLRWYEELGDDAGRANTEMSLADSCERQGRYRDALAHAKRALVLYRAVGYRPGRANALNAIGWCHSLLGDHPAALTYCARALRQHQLIGDHRAAADTWDSIGRANHGLGRYRPAVRCFQQAILLFQKVGDRLGEAVSLTRLGDTREMAGDLRAARADWSRSLAILTELDHPRAAEVQARLTRSPLARA</sequence>
<dbReference type="InterPro" id="IPR003593">
    <property type="entry name" value="AAA+_ATPase"/>
</dbReference>
<dbReference type="Gene3D" id="1.10.10.10">
    <property type="entry name" value="Winged helix-like DNA-binding domain superfamily/Winged helix DNA-binding domain"/>
    <property type="match status" value="1"/>
</dbReference>
<keyword evidence="4" id="KW-0804">Transcription</keyword>
<proteinExistence type="inferred from homology"/>
<dbReference type="PANTHER" id="PTHR35807:SF1">
    <property type="entry name" value="TRANSCRIPTIONAL REGULATOR REDD"/>
    <property type="match status" value="1"/>
</dbReference>
<dbReference type="SUPFAM" id="SSF52540">
    <property type="entry name" value="P-loop containing nucleoside triphosphate hydrolases"/>
    <property type="match status" value="1"/>
</dbReference>
<keyword evidence="2" id="KW-0805">Transcription regulation</keyword>
<evidence type="ECO:0000313" key="8">
    <source>
        <dbReference type="Proteomes" id="UP000638560"/>
    </source>
</evidence>
<evidence type="ECO:0000256" key="4">
    <source>
        <dbReference type="ARBA" id="ARBA00023163"/>
    </source>
</evidence>
<dbReference type="SMART" id="SM00382">
    <property type="entry name" value="AAA"/>
    <property type="match status" value="1"/>
</dbReference>
<evidence type="ECO:0000256" key="3">
    <source>
        <dbReference type="ARBA" id="ARBA00023125"/>
    </source>
</evidence>
<organism evidence="7 8">
    <name type="scientific">Plantactinospora alkalitolerans</name>
    <dbReference type="NCBI Taxonomy" id="2789879"/>
    <lineage>
        <taxon>Bacteria</taxon>
        <taxon>Bacillati</taxon>
        <taxon>Actinomycetota</taxon>
        <taxon>Actinomycetes</taxon>
        <taxon>Micromonosporales</taxon>
        <taxon>Micromonosporaceae</taxon>
        <taxon>Plantactinospora</taxon>
    </lineage>
</organism>
<dbReference type="PROSITE" id="PS51755">
    <property type="entry name" value="OMPR_PHOB"/>
    <property type="match status" value="1"/>
</dbReference>
<feature type="domain" description="OmpR/PhoB-type" evidence="6">
    <location>
        <begin position="1"/>
        <end position="106"/>
    </location>
</feature>
<dbReference type="CDD" id="cd15831">
    <property type="entry name" value="BTAD"/>
    <property type="match status" value="1"/>
</dbReference>
<dbReference type="Gene3D" id="3.40.50.300">
    <property type="entry name" value="P-loop containing nucleotide triphosphate hydrolases"/>
    <property type="match status" value="1"/>
</dbReference>
<dbReference type="PRINTS" id="PR00364">
    <property type="entry name" value="DISEASERSIST"/>
</dbReference>
<reference evidence="7 8" key="1">
    <citation type="submission" date="2020-11" db="EMBL/GenBank/DDBJ databases">
        <title>A novel isolate from a Black sea contaminated sediment with potential to produce alkanes: Plantactinospora alkalitolerans sp. nov.</title>
        <authorList>
            <person name="Carro L."/>
            <person name="Veyisoglu A."/>
            <person name="Guven K."/>
            <person name="Schumann P."/>
            <person name="Klenk H.-P."/>
            <person name="Sahin N."/>
        </authorList>
    </citation>
    <scope>NUCLEOTIDE SEQUENCE [LARGE SCALE GENOMIC DNA]</scope>
    <source>
        <strain evidence="7 8">S1510</strain>
    </source>
</reference>
<dbReference type="Pfam" id="PF03704">
    <property type="entry name" value="BTAD"/>
    <property type="match status" value="1"/>
</dbReference>
<feature type="DNA-binding region" description="OmpR/PhoB-type" evidence="5">
    <location>
        <begin position="1"/>
        <end position="106"/>
    </location>
</feature>
<dbReference type="InterPro" id="IPR001867">
    <property type="entry name" value="OmpR/PhoB-type_DNA-bd"/>
</dbReference>
<dbReference type="InterPro" id="IPR005158">
    <property type="entry name" value="BTAD"/>
</dbReference>
<dbReference type="Pfam" id="PF13424">
    <property type="entry name" value="TPR_12"/>
    <property type="match status" value="2"/>
</dbReference>
<dbReference type="EMBL" id="JADPUN010000148">
    <property type="protein sequence ID" value="MBF9130237.1"/>
    <property type="molecule type" value="Genomic_DNA"/>
</dbReference>
<accession>A0ABS0GVK3</accession>
<dbReference type="PANTHER" id="PTHR35807">
    <property type="entry name" value="TRANSCRIPTIONAL REGULATOR REDD-RELATED"/>
    <property type="match status" value="1"/>
</dbReference>
<dbReference type="Gene3D" id="1.25.40.10">
    <property type="entry name" value="Tetratricopeptide repeat domain"/>
    <property type="match status" value="3"/>
</dbReference>
<dbReference type="SUPFAM" id="SSF46894">
    <property type="entry name" value="C-terminal effector domain of the bipartite response regulators"/>
    <property type="match status" value="1"/>
</dbReference>
<dbReference type="SMART" id="SM00862">
    <property type="entry name" value="Trans_reg_C"/>
    <property type="match status" value="1"/>
</dbReference>
<keyword evidence="8" id="KW-1185">Reference proteome</keyword>
<gene>
    <name evidence="7" type="ORF">I0C86_14920</name>
</gene>
<comment type="caution">
    <text evidence="7">The sequence shown here is derived from an EMBL/GenBank/DDBJ whole genome shotgun (WGS) entry which is preliminary data.</text>
</comment>
<evidence type="ECO:0000256" key="2">
    <source>
        <dbReference type="ARBA" id="ARBA00023015"/>
    </source>
</evidence>
<keyword evidence="3 5" id="KW-0238">DNA-binding</keyword>
<dbReference type="InterPro" id="IPR027417">
    <property type="entry name" value="P-loop_NTPase"/>
</dbReference>
<dbReference type="SUPFAM" id="SSF48452">
    <property type="entry name" value="TPR-like"/>
    <property type="match status" value="3"/>
</dbReference>
<name>A0ABS0GVK3_9ACTN</name>
<dbReference type="SMART" id="SM00028">
    <property type="entry name" value="TPR"/>
    <property type="match status" value="5"/>
</dbReference>
<dbReference type="RefSeq" id="WP_196201815.1">
    <property type="nucleotide sequence ID" value="NZ_JADPUN010000148.1"/>
</dbReference>
<dbReference type="Pfam" id="PF00486">
    <property type="entry name" value="Trans_reg_C"/>
    <property type="match status" value="1"/>
</dbReference>
<evidence type="ECO:0000256" key="5">
    <source>
        <dbReference type="PROSITE-ProRule" id="PRU01091"/>
    </source>
</evidence>
<dbReference type="Proteomes" id="UP000638560">
    <property type="component" value="Unassembled WGS sequence"/>
</dbReference>
<evidence type="ECO:0000256" key="1">
    <source>
        <dbReference type="ARBA" id="ARBA00005820"/>
    </source>
</evidence>
<dbReference type="InterPro" id="IPR051677">
    <property type="entry name" value="AfsR-DnrI-RedD_regulator"/>
</dbReference>
<dbReference type="InterPro" id="IPR011990">
    <property type="entry name" value="TPR-like_helical_dom_sf"/>
</dbReference>